<feature type="region of interest" description="Disordered" evidence="1">
    <location>
        <begin position="36"/>
        <end position="59"/>
    </location>
</feature>
<name>A0A0L8FG66_OCTBM</name>
<dbReference type="AlphaFoldDB" id="A0A0L8FG66"/>
<sequence length="59" mass="6852">MVCSSSHNQFVFIFWLRTKILIITKLWHKKENPHTSVSYGSHFPSSPISESEQNPAYNT</sequence>
<dbReference type="EMBL" id="KQ432932">
    <property type="protein sequence ID" value="KOF62619.1"/>
    <property type="molecule type" value="Genomic_DNA"/>
</dbReference>
<protein>
    <submittedName>
        <fullName evidence="2">Uncharacterized protein</fullName>
    </submittedName>
</protein>
<evidence type="ECO:0000313" key="2">
    <source>
        <dbReference type="EMBL" id="KOF62619.1"/>
    </source>
</evidence>
<gene>
    <name evidence="2" type="ORF">OCBIM_22022635mg</name>
</gene>
<reference evidence="2" key="1">
    <citation type="submission" date="2015-07" db="EMBL/GenBank/DDBJ databases">
        <title>MeaNS - Measles Nucleotide Surveillance Program.</title>
        <authorList>
            <person name="Tran T."/>
            <person name="Druce J."/>
        </authorList>
    </citation>
    <scope>NUCLEOTIDE SEQUENCE</scope>
    <source>
        <strain evidence="2">UCB-OBI-ISO-001</strain>
        <tissue evidence="2">Gonad</tissue>
    </source>
</reference>
<evidence type="ECO:0000256" key="1">
    <source>
        <dbReference type="SAM" id="MobiDB-lite"/>
    </source>
</evidence>
<organism evidence="2">
    <name type="scientific">Octopus bimaculoides</name>
    <name type="common">California two-spotted octopus</name>
    <dbReference type="NCBI Taxonomy" id="37653"/>
    <lineage>
        <taxon>Eukaryota</taxon>
        <taxon>Metazoa</taxon>
        <taxon>Spiralia</taxon>
        <taxon>Lophotrochozoa</taxon>
        <taxon>Mollusca</taxon>
        <taxon>Cephalopoda</taxon>
        <taxon>Coleoidea</taxon>
        <taxon>Octopodiformes</taxon>
        <taxon>Octopoda</taxon>
        <taxon>Incirrata</taxon>
        <taxon>Octopodidae</taxon>
        <taxon>Octopus</taxon>
    </lineage>
</organism>
<accession>A0A0L8FG66</accession>
<proteinExistence type="predicted"/>